<dbReference type="EMBL" id="UASS01000005">
    <property type="protein sequence ID" value="SPX60001.1"/>
    <property type="molecule type" value="Genomic_DNA"/>
</dbReference>
<protein>
    <recommendedName>
        <fullName evidence="1">aminodeoxychorismate synthase</fullName>
        <ecNumber evidence="1">2.6.1.85</ecNumber>
    </recommendedName>
</protein>
<accession>A0A0W0TIS1</accession>
<evidence type="ECO:0000313" key="6">
    <source>
        <dbReference type="EMBL" id="SPX60001.1"/>
    </source>
</evidence>
<dbReference type="InterPro" id="IPR015890">
    <property type="entry name" value="Chorismate_C"/>
</dbReference>
<dbReference type="EMBL" id="LNYB01000085">
    <property type="protein sequence ID" value="KTC95419.1"/>
    <property type="molecule type" value="Genomic_DNA"/>
</dbReference>
<dbReference type="NCBIfam" id="TIGR00553">
    <property type="entry name" value="pabB"/>
    <property type="match status" value="1"/>
</dbReference>
<dbReference type="GO" id="GO:0009396">
    <property type="term" value="P:folic acid-containing compound biosynthetic process"/>
    <property type="evidence" value="ECO:0007669"/>
    <property type="project" value="InterPro"/>
</dbReference>
<dbReference type="Pfam" id="PF04715">
    <property type="entry name" value="Anth_synt_I_N"/>
    <property type="match status" value="1"/>
</dbReference>
<dbReference type="PRINTS" id="PR00095">
    <property type="entry name" value="ANTSNTHASEI"/>
</dbReference>
<dbReference type="EC" id="2.6.1.85" evidence="1"/>
<dbReference type="GO" id="GO:0046820">
    <property type="term" value="F:4-amino-4-deoxychorismate synthase activity"/>
    <property type="evidence" value="ECO:0007669"/>
    <property type="project" value="UniProtKB-EC"/>
</dbReference>
<dbReference type="Gene3D" id="3.60.120.10">
    <property type="entry name" value="Anthranilate synthase"/>
    <property type="match status" value="1"/>
</dbReference>
<dbReference type="GO" id="GO:0000162">
    <property type="term" value="P:L-tryptophan biosynthetic process"/>
    <property type="evidence" value="ECO:0007669"/>
    <property type="project" value="TreeGrafter"/>
</dbReference>
<feature type="domain" description="Anthranilate synthase component I N-terminal" evidence="4">
    <location>
        <begin position="13"/>
        <end position="134"/>
    </location>
</feature>
<evidence type="ECO:0000313" key="8">
    <source>
        <dbReference type="Proteomes" id="UP000251942"/>
    </source>
</evidence>
<dbReference type="Proteomes" id="UP000251942">
    <property type="component" value="Unassembled WGS sequence"/>
</dbReference>
<keyword evidence="2 5" id="KW-0808">Transferase</keyword>
<keyword evidence="7" id="KW-1185">Reference proteome</keyword>
<evidence type="ECO:0000256" key="2">
    <source>
        <dbReference type="ARBA" id="ARBA00022679"/>
    </source>
</evidence>
<dbReference type="PATRIC" id="fig|453.4.peg.3365"/>
<organism evidence="5 7">
    <name type="scientific">Legionella feeleii</name>
    <dbReference type="NCBI Taxonomy" id="453"/>
    <lineage>
        <taxon>Bacteria</taxon>
        <taxon>Pseudomonadati</taxon>
        <taxon>Pseudomonadota</taxon>
        <taxon>Gammaproteobacteria</taxon>
        <taxon>Legionellales</taxon>
        <taxon>Legionellaceae</taxon>
        <taxon>Legionella</taxon>
    </lineage>
</organism>
<dbReference type="AlphaFoldDB" id="A0A0W0TIS1"/>
<reference evidence="6 8" key="2">
    <citation type="submission" date="2018-06" db="EMBL/GenBank/DDBJ databases">
        <authorList>
            <consortium name="Pathogen Informatics"/>
            <person name="Doyle S."/>
        </authorList>
    </citation>
    <scope>NUCLEOTIDE SEQUENCE [LARGE SCALE GENOMIC DNA]</scope>
    <source>
        <strain evidence="6 8">NCTC12022</strain>
    </source>
</reference>
<evidence type="ECO:0000313" key="7">
    <source>
        <dbReference type="Proteomes" id="UP000054698"/>
    </source>
</evidence>
<evidence type="ECO:0000256" key="1">
    <source>
        <dbReference type="ARBA" id="ARBA00013139"/>
    </source>
</evidence>
<gene>
    <name evidence="5" type="primary">pabB</name>
    <name evidence="5" type="ORF">Lfee_3084</name>
    <name evidence="6" type="ORF">NCTC12022_00717</name>
</gene>
<dbReference type="RefSeq" id="WP_058447877.1">
    <property type="nucleotide sequence ID" value="NZ_CAAAHT010000005.1"/>
</dbReference>
<evidence type="ECO:0000259" key="4">
    <source>
        <dbReference type="Pfam" id="PF04715"/>
    </source>
</evidence>
<dbReference type="PANTHER" id="PTHR11236:SF50">
    <property type="entry name" value="AMINODEOXYCHORISMATE SYNTHASE COMPONENT 1"/>
    <property type="match status" value="1"/>
</dbReference>
<reference evidence="5 7" key="1">
    <citation type="submission" date="2015-11" db="EMBL/GenBank/DDBJ databases">
        <title>Genomic analysis of 38 Legionella species identifies large and diverse effector repertoires.</title>
        <authorList>
            <person name="Burstein D."/>
            <person name="Amaro F."/>
            <person name="Zusman T."/>
            <person name="Lifshitz Z."/>
            <person name="Cohen O."/>
            <person name="Gilbert J.A."/>
            <person name="Pupko T."/>
            <person name="Shuman H.A."/>
            <person name="Segal G."/>
        </authorList>
    </citation>
    <scope>NUCLEOTIDE SEQUENCE [LARGE SCALE GENOMIC DNA]</scope>
    <source>
        <strain evidence="5 7">WO-44C</strain>
    </source>
</reference>
<dbReference type="PANTHER" id="PTHR11236">
    <property type="entry name" value="AMINOBENZOATE/ANTHRANILATE SYNTHASE"/>
    <property type="match status" value="1"/>
</dbReference>
<dbReference type="Pfam" id="PF00425">
    <property type="entry name" value="Chorismate_bind"/>
    <property type="match status" value="1"/>
</dbReference>
<keyword evidence="5" id="KW-0032">Aminotransferase</keyword>
<name>A0A0W0TIS1_9GAMM</name>
<dbReference type="SUPFAM" id="SSF56322">
    <property type="entry name" value="ADC synthase"/>
    <property type="match status" value="1"/>
</dbReference>
<evidence type="ECO:0000259" key="3">
    <source>
        <dbReference type="Pfam" id="PF00425"/>
    </source>
</evidence>
<feature type="domain" description="Chorismate-utilising enzyme C-terminal" evidence="3">
    <location>
        <begin position="178"/>
        <end position="431"/>
    </location>
</feature>
<dbReference type="InterPro" id="IPR005802">
    <property type="entry name" value="ADC_synth_comp_1"/>
</dbReference>
<sequence>MSLLSIFPLEYTDNLIGNYQKMSQLPGFVLLESSDRGRGRYDILSAYPYEQFRVERHLTNLNSTFKELQKRVPLIPSNIDLPFQGGAIGYFSYDFAASLAGIHSTTQATLTDMPLVDMRLYDWAIITDHWLKKVSLFAANSRTDTASIVEEIKMLWQGRMQHCKSFSWSGFFAPLLSKAEYQEAFKSIYQDLQQGRCYQVNYTQPFNACYEGDSWEMYKRIRLTNPVPYCAFMRTNSADLLSFSPERFLTGDQGHLLTSPIKGTERRAANYSDDALLRERLLASSKNRAENIMIVDLLRNDLGKIAQPGSVRVNALCEVESYQSVHHLVSHIEARSQDGISPWQAIEACFPGGSITGAPKLESMYVIAEQEPYSRGVYCGSLGYFSRHGRFDSNIAIRTVTACNDVLHLAAGGGIVIDSNWEDEYRECFTKIAAIVNGLMSE</sequence>
<dbReference type="InterPro" id="IPR005801">
    <property type="entry name" value="ADC_synthase"/>
</dbReference>
<dbReference type="Proteomes" id="UP000054698">
    <property type="component" value="Unassembled WGS sequence"/>
</dbReference>
<dbReference type="STRING" id="453.Lfee_3084"/>
<proteinExistence type="predicted"/>
<dbReference type="InterPro" id="IPR019999">
    <property type="entry name" value="Anth_synth_I-like"/>
</dbReference>
<dbReference type="InterPro" id="IPR006805">
    <property type="entry name" value="Anth_synth_I_N"/>
</dbReference>
<evidence type="ECO:0000313" key="5">
    <source>
        <dbReference type="EMBL" id="KTC95419.1"/>
    </source>
</evidence>